<feature type="domain" description="Peptidase C51" evidence="2">
    <location>
        <begin position="51"/>
        <end position="190"/>
    </location>
</feature>
<dbReference type="InterPro" id="IPR007921">
    <property type="entry name" value="CHAP_dom"/>
</dbReference>
<keyword evidence="1" id="KW-0732">Signal</keyword>
<dbReference type="Proteomes" id="UP001059672">
    <property type="component" value="Chromosome"/>
</dbReference>
<dbReference type="SUPFAM" id="SSF54001">
    <property type="entry name" value="Cysteine proteinases"/>
    <property type="match status" value="1"/>
</dbReference>
<keyword evidence="4" id="KW-1185">Reference proteome</keyword>
<sequence>MNKRRFTLLAISVLLPLTALAIYAAVTRINPNSQHAVGEQLDVLNGVAIYYNSGVNTVQGRNLSQHGYNLGLHYQCVEFVKRYYFERHGHRMPDTYGHAKDFFDPTLSDGSLNAKRAMLQFTNGSSEQPQAEDLLVFAPSLLNRYGHVAIIASVGTGTGTLQIAQQNPGPFGSSREDLELTQREGRWYIEQSRVLGWLRLQPANELSVPEQNYSHNQ</sequence>
<evidence type="ECO:0000313" key="3">
    <source>
        <dbReference type="EMBL" id="UTW06393.1"/>
    </source>
</evidence>
<dbReference type="RefSeq" id="WP_255836970.1">
    <property type="nucleotide sequence ID" value="NZ_CP073346.1"/>
</dbReference>
<evidence type="ECO:0000256" key="1">
    <source>
        <dbReference type="SAM" id="SignalP"/>
    </source>
</evidence>
<dbReference type="EMBL" id="CP073346">
    <property type="protein sequence ID" value="UTW06393.1"/>
    <property type="molecule type" value="Genomic_DNA"/>
</dbReference>
<name>A0ABY5H417_9PSED</name>
<dbReference type="PROSITE" id="PS50911">
    <property type="entry name" value="CHAP"/>
    <property type="match status" value="1"/>
</dbReference>
<gene>
    <name evidence="3" type="ORF">KDW96_14495</name>
</gene>
<organism evidence="3 4">
    <name type="scientific">Pseudomonas benzenivorans</name>
    <dbReference type="NCBI Taxonomy" id="556533"/>
    <lineage>
        <taxon>Bacteria</taxon>
        <taxon>Pseudomonadati</taxon>
        <taxon>Pseudomonadota</taxon>
        <taxon>Gammaproteobacteria</taxon>
        <taxon>Pseudomonadales</taxon>
        <taxon>Pseudomonadaceae</taxon>
        <taxon>Pseudomonas</taxon>
    </lineage>
</organism>
<dbReference type="Pfam" id="PF05257">
    <property type="entry name" value="CHAP"/>
    <property type="match status" value="1"/>
</dbReference>
<feature type="signal peptide" evidence="1">
    <location>
        <begin position="1"/>
        <end position="24"/>
    </location>
</feature>
<accession>A0ABY5H417</accession>
<dbReference type="InterPro" id="IPR038765">
    <property type="entry name" value="Papain-like_cys_pep_sf"/>
</dbReference>
<dbReference type="PANTHER" id="PTHR30094:SF0">
    <property type="entry name" value="BIFUNCTIONAL GLUTATHIONYLSPERMIDINE SYNTHETASE_AMIDASE-RELATED"/>
    <property type="match status" value="1"/>
</dbReference>
<dbReference type="PANTHER" id="PTHR30094">
    <property type="entry name" value="BIFUNCTIONAL GLUTATHIONYLSPERMIDINE SYNTHETASE/AMIDASE-RELATED"/>
    <property type="match status" value="1"/>
</dbReference>
<dbReference type="Gene3D" id="3.90.1720.10">
    <property type="entry name" value="endopeptidase domain like (from Nostoc punctiforme)"/>
    <property type="match status" value="1"/>
</dbReference>
<feature type="chain" id="PRO_5047351147" evidence="1">
    <location>
        <begin position="25"/>
        <end position="217"/>
    </location>
</feature>
<evidence type="ECO:0000259" key="2">
    <source>
        <dbReference type="PROSITE" id="PS50911"/>
    </source>
</evidence>
<proteinExistence type="predicted"/>
<reference evidence="3" key="1">
    <citation type="submission" date="2021-04" db="EMBL/GenBank/DDBJ databases">
        <title>Oceanospirillales bacteria with DddD are important DMSP degraders in coastal seawater.</title>
        <authorList>
            <person name="Liu J."/>
        </authorList>
    </citation>
    <scope>NUCLEOTIDE SEQUENCE</scope>
    <source>
        <strain evidence="3">D13-4</strain>
    </source>
</reference>
<dbReference type="InterPro" id="IPR051705">
    <property type="entry name" value="Gsp_Synthetase/Amidase"/>
</dbReference>
<evidence type="ECO:0000313" key="4">
    <source>
        <dbReference type="Proteomes" id="UP001059672"/>
    </source>
</evidence>
<protein>
    <submittedName>
        <fullName evidence="3">CHAP domain-containing protein</fullName>
    </submittedName>
</protein>